<keyword evidence="2" id="KW-1185">Reference proteome</keyword>
<reference evidence="1" key="1">
    <citation type="submission" date="2021-04" db="EMBL/GenBank/DDBJ databases">
        <title>Biosynthetic gene clusters of Dactylosporangioum roseum.</title>
        <authorList>
            <person name="Hartkoorn R.C."/>
            <person name="Beaudoing E."/>
            <person name="Hot D."/>
            <person name="Moureu S."/>
        </authorList>
    </citation>
    <scope>NUCLEOTIDE SEQUENCE</scope>
    <source>
        <strain evidence="1">NRRL B-16295</strain>
    </source>
</reference>
<sequence length="73" mass="8379">MSWQLELSDPYVREMADRNHTPREMWSMGGSLIDVTCEQCGQGWPCATRRALDELKRSARSALPEVPERRTDA</sequence>
<accession>A0ABY5Z7F6</accession>
<dbReference type="Proteomes" id="UP001058271">
    <property type="component" value="Chromosome"/>
</dbReference>
<evidence type="ECO:0000313" key="1">
    <source>
        <dbReference type="EMBL" id="UWZ37516.1"/>
    </source>
</evidence>
<name>A0ABY5Z7F6_9ACTN</name>
<gene>
    <name evidence="1" type="ORF">Drose_04325</name>
</gene>
<protein>
    <submittedName>
        <fullName evidence="1">Uncharacterized protein</fullName>
    </submittedName>
</protein>
<organism evidence="1 2">
    <name type="scientific">Dactylosporangium roseum</name>
    <dbReference type="NCBI Taxonomy" id="47989"/>
    <lineage>
        <taxon>Bacteria</taxon>
        <taxon>Bacillati</taxon>
        <taxon>Actinomycetota</taxon>
        <taxon>Actinomycetes</taxon>
        <taxon>Micromonosporales</taxon>
        <taxon>Micromonosporaceae</taxon>
        <taxon>Dactylosporangium</taxon>
    </lineage>
</organism>
<dbReference type="EMBL" id="CP073721">
    <property type="protein sequence ID" value="UWZ37516.1"/>
    <property type="molecule type" value="Genomic_DNA"/>
</dbReference>
<proteinExistence type="predicted"/>
<evidence type="ECO:0000313" key="2">
    <source>
        <dbReference type="Proteomes" id="UP001058271"/>
    </source>
</evidence>
<dbReference type="RefSeq" id="WP_260726873.1">
    <property type="nucleotide sequence ID" value="NZ_BAAABS010000070.1"/>
</dbReference>